<dbReference type="AlphaFoldDB" id="A0A9P6QZT5"/>
<comment type="caution">
    <text evidence="1">The sequence shown here is derived from an EMBL/GenBank/DDBJ whole genome shotgun (WGS) entry which is preliminary data.</text>
</comment>
<accession>A0A9P6QZT5</accession>
<dbReference type="EMBL" id="JAAAIP010001372">
    <property type="protein sequence ID" value="KAG0307389.1"/>
    <property type="molecule type" value="Genomic_DNA"/>
</dbReference>
<evidence type="ECO:0000313" key="1">
    <source>
        <dbReference type="EMBL" id="KAG0307389.1"/>
    </source>
</evidence>
<proteinExistence type="predicted"/>
<sequence length="151" mass="16257">MSLDGSPVSATSVIFSASTATYRYPDSDKFDGMLDKFSALTWLTAVRRFLWVSNVAEAFHTVVAISFLGTSAARYQCCPPSSMTKFIISNDSKSKVGSRSGPTQSSVVAAQLQSVNPMAMEIDNLRLQLEVNALRSQLKGKGKLAPLNAAE</sequence>
<keyword evidence="2" id="KW-1185">Reference proteome</keyword>
<reference evidence="1" key="1">
    <citation type="journal article" date="2020" name="Fungal Divers.">
        <title>Resolving the Mortierellaceae phylogeny through synthesis of multi-gene phylogenetics and phylogenomics.</title>
        <authorList>
            <person name="Vandepol N."/>
            <person name="Liber J."/>
            <person name="Desiro A."/>
            <person name="Na H."/>
            <person name="Kennedy M."/>
            <person name="Barry K."/>
            <person name="Grigoriev I.V."/>
            <person name="Miller A.N."/>
            <person name="O'Donnell K."/>
            <person name="Stajich J.E."/>
            <person name="Bonito G."/>
        </authorList>
    </citation>
    <scope>NUCLEOTIDE SEQUENCE</scope>
    <source>
        <strain evidence="1">REB-010B</strain>
    </source>
</reference>
<protein>
    <submittedName>
        <fullName evidence="1">Uncharacterized protein</fullName>
    </submittedName>
</protein>
<organism evidence="1 2">
    <name type="scientific">Dissophora globulifera</name>
    <dbReference type="NCBI Taxonomy" id="979702"/>
    <lineage>
        <taxon>Eukaryota</taxon>
        <taxon>Fungi</taxon>
        <taxon>Fungi incertae sedis</taxon>
        <taxon>Mucoromycota</taxon>
        <taxon>Mortierellomycotina</taxon>
        <taxon>Mortierellomycetes</taxon>
        <taxon>Mortierellales</taxon>
        <taxon>Mortierellaceae</taxon>
        <taxon>Dissophora</taxon>
    </lineage>
</organism>
<gene>
    <name evidence="1" type="ORF">BGZ99_001458</name>
</gene>
<dbReference type="OrthoDB" id="2407931at2759"/>
<name>A0A9P6QZT5_9FUNG</name>
<evidence type="ECO:0000313" key="2">
    <source>
        <dbReference type="Proteomes" id="UP000738325"/>
    </source>
</evidence>
<dbReference type="Proteomes" id="UP000738325">
    <property type="component" value="Unassembled WGS sequence"/>
</dbReference>